<reference evidence="2" key="1">
    <citation type="journal article" date="2014" name="Int. J. Syst. Evol. Microbiol.">
        <title>Complete genome sequence of Corynebacterium casei LMG S-19264T (=DSM 44701T), isolated from a smear-ripened cheese.</title>
        <authorList>
            <consortium name="US DOE Joint Genome Institute (JGI-PGF)"/>
            <person name="Walter F."/>
            <person name="Albersmeier A."/>
            <person name="Kalinowski J."/>
            <person name="Ruckert C."/>
        </authorList>
    </citation>
    <scope>NUCLEOTIDE SEQUENCE</scope>
    <source>
        <strain evidence="2">CGMCC 1.15880</strain>
    </source>
</reference>
<sequence length="235" mass="25686">MPRRPEGCADAAHMFLTGGYKLARRARRALCALLLVGLAPAAHAFDAATCTTPAQSFADLENALSAEGWSVVEKQTKPVIEALAWIGMPQYFAGDSGGRSQAYVLDLKRAAAKGYFRKKDLTNAKTRILTRKAGRQTELLLVSWLKTSLMQIQVTCDFALSEASTAPLRTEHTALTYDKGYARIPTEYGADRTAMHHSQLVFLDRETLKSSLNINIPASAILSTSLSYPAKDHKP</sequence>
<evidence type="ECO:0000256" key="1">
    <source>
        <dbReference type="SAM" id="SignalP"/>
    </source>
</evidence>
<feature type="chain" id="PRO_5036688216" evidence="1">
    <location>
        <begin position="45"/>
        <end position="235"/>
    </location>
</feature>
<accession>A0A916QYS5</accession>
<organism evidence="2 3">
    <name type="scientific">Neptunicoccus cionae</name>
    <dbReference type="NCBI Taxonomy" id="2035344"/>
    <lineage>
        <taxon>Bacteria</taxon>
        <taxon>Pseudomonadati</taxon>
        <taxon>Pseudomonadota</taxon>
        <taxon>Alphaproteobacteria</taxon>
        <taxon>Rhodobacterales</taxon>
        <taxon>Paracoccaceae</taxon>
        <taxon>Neptunicoccus</taxon>
    </lineage>
</organism>
<name>A0A916QYS5_9RHOB</name>
<proteinExistence type="predicted"/>
<dbReference type="EMBL" id="BMKA01000003">
    <property type="protein sequence ID" value="GGA21823.1"/>
    <property type="molecule type" value="Genomic_DNA"/>
</dbReference>
<evidence type="ECO:0000313" key="3">
    <source>
        <dbReference type="Proteomes" id="UP000628017"/>
    </source>
</evidence>
<protein>
    <submittedName>
        <fullName evidence="2">Uncharacterized protein</fullName>
    </submittedName>
</protein>
<keyword evidence="3" id="KW-1185">Reference proteome</keyword>
<gene>
    <name evidence="2" type="ORF">GCM10011498_23190</name>
</gene>
<evidence type="ECO:0000313" key="2">
    <source>
        <dbReference type="EMBL" id="GGA21823.1"/>
    </source>
</evidence>
<dbReference type="Proteomes" id="UP000628017">
    <property type="component" value="Unassembled WGS sequence"/>
</dbReference>
<reference evidence="2" key="2">
    <citation type="submission" date="2020-09" db="EMBL/GenBank/DDBJ databases">
        <authorList>
            <person name="Sun Q."/>
            <person name="Zhou Y."/>
        </authorList>
    </citation>
    <scope>NUCLEOTIDE SEQUENCE</scope>
    <source>
        <strain evidence="2">CGMCC 1.15880</strain>
    </source>
</reference>
<feature type="signal peptide" evidence="1">
    <location>
        <begin position="1"/>
        <end position="44"/>
    </location>
</feature>
<keyword evidence="1" id="KW-0732">Signal</keyword>
<dbReference type="AlphaFoldDB" id="A0A916QYS5"/>
<comment type="caution">
    <text evidence="2">The sequence shown here is derived from an EMBL/GenBank/DDBJ whole genome shotgun (WGS) entry which is preliminary data.</text>
</comment>
<dbReference type="RefSeq" id="WP_188675282.1">
    <property type="nucleotide sequence ID" value="NZ_BMKA01000003.1"/>
</dbReference>